<dbReference type="PANTHER" id="PTHR10169">
    <property type="entry name" value="DNA TOPOISOMERASE/GYRASE"/>
    <property type="match status" value="1"/>
</dbReference>
<feature type="domain" description="Toprim" evidence="19">
    <location>
        <begin position="491"/>
        <end position="608"/>
    </location>
</feature>
<dbReference type="GO" id="GO:0005634">
    <property type="term" value="C:nucleus"/>
    <property type="evidence" value="ECO:0007669"/>
    <property type="project" value="UniProtKB-SubCell"/>
</dbReference>
<reference evidence="22" key="1">
    <citation type="submission" date="2025-08" db="UniProtKB">
        <authorList>
            <consortium name="RefSeq"/>
        </authorList>
    </citation>
    <scope>IDENTIFICATION</scope>
</reference>
<comment type="cofactor">
    <cofactor evidence="3">
        <name>Mn(2+)</name>
        <dbReference type="ChEBI" id="CHEBI:29035"/>
    </cofactor>
</comment>
<dbReference type="InterPro" id="IPR013506">
    <property type="entry name" value="Topo_IIA_bsu_dom2"/>
</dbReference>
<dbReference type="SUPFAM" id="SSF54211">
    <property type="entry name" value="Ribosomal protein S5 domain 2-like"/>
    <property type="match status" value="1"/>
</dbReference>
<feature type="compositionally biased region" description="Basic residues" evidence="18">
    <location>
        <begin position="1540"/>
        <end position="1559"/>
    </location>
</feature>
<organism evidence="21 22">
    <name type="scientific">Acanthaster planci</name>
    <name type="common">Crown-of-thorns starfish</name>
    <dbReference type="NCBI Taxonomy" id="133434"/>
    <lineage>
        <taxon>Eukaryota</taxon>
        <taxon>Metazoa</taxon>
        <taxon>Echinodermata</taxon>
        <taxon>Eleutherozoa</taxon>
        <taxon>Asterozoa</taxon>
        <taxon>Asteroidea</taxon>
        <taxon>Valvatacea</taxon>
        <taxon>Valvatida</taxon>
        <taxon>Acanthasteridae</taxon>
        <taxon>Acanthaster</taxon>
    </lineage>
</organism>
<feature type="compositionally biased region" description="Basic residues" evidence="18">
    <location>
        <begin position="1241"/>
        <end position="1250"/>
    </location>
</feature>
<dbReference type="GeneID" id="110983452"/>
<evidence type="ECO:0000256" key="16">
    <source>
        <dbReference type="RuleBase" id="RU362094"/>
    </source>
</evidence>
<comment type="function">
    <text evidence="16">Control of topological states of DNA by transient breakage and subsequent rejoining of DNA strands. Topoisomerase II makes double-strand breaks.</text>
</comment>
<name>A0A8B7Z0C0_ACAPL</name>
<dbReference type="PROSITE" id="PS00177">
    <property type="entry name" value="TOPOISOMERASE_II"/>
    <property type="match status" value="1"/>
</dbReference>
<evidence type="ECO:0000256" key="14">
    <source>
        <dbReference type="ARBA" id="ARBA00023242"/>
    </source>
</evidence>
<dbReference type="Gene3D" id="3.30.230.10">
    <property type="match status" value="1"/>
</dbReference>
<dbReference type="InterPro" id="IPR036890">
    <property type="entry name" value="HATPase_C_sf"/>
</dbReference>
<feature type="compositionally biased region" description="Basic residues" evidence="18">
    <location>
        <begin position="1344"/>
        <end position="1355"/>
    </location>
</feature>
<proteinExistence type="inferred from homology"/>
<dbReference type="Pfam" id="PF00521">
    <property type="entry name" value="DNA_topoisoIV"/>
    <property type="match status" value="1"/>
</dbReference>
<evidence type="ECO:0000256" key="6">
    <source>
        <dbReference type="ARBA" id="ARBA00011080"/>
    </source>
</evidence>
<dbReference type="CDD" id="cd03481">
    <property type="entry name" value="TopoIIA_Trans_ScTopoIIA"/>
    <property type="match status" value="1"/>
</dbReference>
<evidence type="ECO:0000256" key="13">
    <source>
        <dbReference type="ARBA" id="ARBA00023235"/>
    </source>
</evidence>
<dbReference type="FunFam" id="1.10.268.10:FF:000002">
    <property type="entry name" value="DNA topoisomerase 2"/>
    <property type="match status" value="1"/>
</dbReference>
<dbReference type="InterPro" id="IPR002205">
    <property type="entry name" value="Topo_IIA_dom_A"/>
</dbReference>
<dbReference type="PANTHER" id="PTHR10169:SF38">
    <property type="entry name" value="DNA TOPOISOMERASE 2"/>
    <property type="match status" value="1"/>
</dbReference>
<keyword evidence="11 15" id="KW-0799">Topoisomerase</keyword>
<feature type="active site" description="O-(5'-phospho-DNA)-tyrosine intermediate" evidence="15">
    <location>
        <position position="841"/>
    </location>
</feature>
<feature type="compositionally biased region" description="Acidic residues" evidence="18">
    <location>
        <begin position="1137"/>
        <end position="1151"/>
    </location>
</feature>
<comment type="cofactor">
    <cofactor evidence="2">
        <name>Ca(2+)</name>
        <dbReference type="ChEBI" id="CHEBI:29108"/>
    </cofactor>
</comment>
<evidence type="ECO:0000256" key="9">
    <source>
        <dbReference type="ARBA" id="ARBA00022840"/>
    </source>
</evidence>
<dbReference type="InterPro" id="IPR018522">
    <property type="entry name" value="TopoIIA_CS"/>
</dbReference>
<dbReference type="InterPro" id="IPR013759">
    <property type="entry name" value="Topo_IIA_B_C"/>
</dbReference>
<dbReference type="PRINTS" id="PR01158">
    <property type="entry name" value="TOPISMRASEII"/>
</dbReference>
<evidence type="ECO:0000256" key="8">
    <source>
        <dbReference type="ARBA" id="ARBA00022741"/>
    </source>
</evidence>
<evidence type="ECO:0000256" key="17">
    <source>
        <dbReference type="SAM" id="Coils"/>
    </source>
</evidence>
<evidence type="ECO:0000256" key="11">
    <source>
        <dbReference type="ARBA" id="ARBA00023029"/>
    </source>
</evidence>
<dbReference type="InterPro" id="IPR001154">
    <property type="entry name" value="TopoII_euk"/>
</dbReference>
<dbReference type="CDD" id="cd16930">
    <property type="entry name" value="HATPase_TopII-like"/>
    <property type="match status" value="1"/>
</dbReference>
<feature type="region of interest" description="Disordered" evidence="18">
    <location>
        <begin position="26"/>
        <end position="58"/>
    </location>
</feature>
<dbReference type="InterPro" id="IPR034157">
    <property type="entry name" value="TOPRIM_TopoII"/>
</dbReference>
<dbReference type="Pfam" id="PF00204">
    <property type="entry name" value="DNA_gyraseB"/>
    <property type="match status" value="1"/>
</dbReference>
<gene>
    <name evidence="22" type="primary">LOC110983452</name>
</gene>
<feature type="domain" description="Topo IIA-type catalytic" evidence="20">
    <location>
        <begin position="751"/>
        <end position="1211"/>
    </location>
</feature>
<dbReference type="FunFam" id="3.30.565.10:FF:000004">
    <property type="entry name" value="DNA topoisomerase 2"/>
    <property type="match status" value="1"/>
</dbReference>
<dbReference type="Proteomes" id="UP000694845">
    <property type="component" value="Unplaced"/>
</dbReference>
<dbReference type="Gene3D" id="3.40.50.670">
    <property type="match status" value="1"/>
</dbReference>
<dbReference type="FunFam" id="3.40.50.670:FF:000001">
    <property type="entry name" value="DNA topoisomerase 2"/>
    <property type="match status" value="2"/>
</dbReference>
<dbReference type="CDD" id="cd00187">
    <property type="entry name" value="TOP4c"/>
    <property type="match status" value="1"/>
</dbReference>
<dbReference type="InterPro" id="IPR001241">
    <property type="entry name" value="Topo_IIA"/>
</dbReference>
<dbReference type="GO" id="GO:0005524">
    <property type="term" value="F:ATP binding"/>
    <property type="evidence" value="ECO:0007669"/>
    <property type="project" value="UniProtKB-UniRule"/>
</dbReference>
<evidence type="ECO:0000313" key="21">
    <source>
        <dbReference type="Proteomes" id="UP000694845"/>
    </source>
</evidence>
<evidence type="ECO:0000259" key="19">
    <source>
        <dbReference type="PROSITE" id="PS50880"/>
    </source>
</evidence>
<feature type="compositionally biased region" description="Acidic residues" evidence="18">
    <location>
        <begin position="1596"/>
        <end position="1611"/>
    </location>
</feature>
<dbReference type="KEGG" id="aplc:110983452"/>
<evidence type="ECO:0000313" key="22">
    <source>
        <dbReference type="RefSeq" id="XP_022098407.1"/>
    </source>
</evidence>
<dbReference type="RefSeq" id="XP_022098407.1">
    <property type="nucleotide sequence ID" value="XM_022242715.1"/>
</dbReference>
<feature type="coiled-coil region" evidence="17">
    <location>
        <begin position="1181"/>
        <end position="1231"/>
    </location>
</feature>
<dbReference type="Pfam" id="PF02518">
    <property type="entry name" value="HATPase_c"/>
    <property type="match status" value="1"/>
</dbReference>
<dbReference type="EC" id="5.6.2.2" evidence="16"/>
<dbReference type="Pfam" id="PF16898">
    <property type="entry name" value="TOPRIM_C"/>
    <property type="match status" value="1"/>
</dbReference>
<keyword evidence="8 16" id="KW-0547">Nucleotide-binding</keyword>
<comment type="subunit">
    <text evidence="16">Homodimer.</text>
</comment>
<dbReference type="InterPro" id="IPR013758">
    <property type="entry name" value="Topo_IIA_A/C_ab"/>
</dbReference>
<dbReference type="GO" id="GO:0000712">
    <property type="term" value="P:resolution of meiotic recombination intermediates"/>
    <property type="evidence" value="ECO:0007669"/>
    <property type="project" value="TreeGrafter"/>
</dbReference>
<sequence>MASEAGAAGSDELKWVTLFDNMNAKEEAKKKKGPGSKKASNKAALPTEDMATPDRKVDKSDKRLSVERIYQKKTQLEHILLRPDTYIGSVEPVKQAMWVINEDGALENREITYVPGLFKIFDEILVNAADNKQRDPSMNAIKISIDPENNMISIWNNGKGIPIIEHKTEKLFVPSMIFGHLLTSSNYDDSQKKVTGGRNGYGAKLCNIFSTKFTVTTACRQYKKKFKQTWTKNMTKTTDAKIVDFDGTDYTEICFYPDLEKFKMEMLDRDIVALLTRRAYDIAGCTKGVRVTLNGSRLPVTDFRSYVDLYLKDKTDEMGNPLKVAYESVNPRWEVCLTTSEKGFQQVSFVNSIATMKGGRHIDYIAEQVVSKLIDTIKKKNKGGIAIKPFQIKSHVWLFVNCQIENPTFDSQTKENMTLQAKQFGSECKMSDKFYKAALNSGVVENIMSWMKFKQQSQLDKKCHASKHSKIKGIPKLDDANDAGGKNSHSCTLILTEGDSAKALAVSGLGVVGRDRYGVFPLRGKLLNVREANHKQIMENAEINAIIKIMGLQYKNKYEQPESLRSLRYGKLMIMTDQDQDGSHIKGLLVNFIHNNWPNLLKHNLLEEFITPIVKATKGKETCSFYSLPEFEEWKNATDNWSSWKIKYYKGLGTSTMKEAKEYFSDMVRHRIPFKYVGPEDDSAIVLAFSKKKVEDRKEWLTDWLNERKRRREAGLHDVYLYGKETKAISYNDFINKELVLFSNADNERSIPSLCDGLKPGQRKVLFTAFKRYEKKEVKVAQMAGAVSELSAYHHGENSLMSTIINLAQNYVGSNNLNLLQPIGQFGTRLYGGKDAASPRYIFTQLSSLARKIFPVSDEPLLKSNFDDNQRVEPEWYCPIIPMVLVNGTDGIGTGWSTKIANYDIREVVANVRRLLSGEEPLPMLPSYKNFKGTIEELEPNRFVCSGEVAIIDNNTIEITELPIRVWTQSYKESVLELFLHGSEKVKPCITDYKEYHTDTTVKFLVKLSEEKLMNFEHEGLHKAFRLQNTISQANSMVLFDQHGCIKRYNDVLEILKDFYAVRLALYQRRKDYQEGMLEAEASRLNNQARFIMEKIEGTVVIENKKKKEMISTLVHRGYDSDPVKIWKEAQNKLQAEEEVTGPSEAEDDALSEVSTASSSAGPDFNYLLGMPLWSLTRERKDDLLKNRDNKCKELAELRRKSPTMLWKEDLEAFEQQLEVVEQQERDDEAMGVTNAAATKGAKKPRKKLITKQETMPSPYGRRVVPRIDAVAKTSRAAGGDGATKRARKTKKMENGEDTGSLDDSAEKEPMSLMQRLAAKGTKTVARNGSTKTLKQKTLGFKPAAKKKAASKKKGSSFSDSDSESDLDGSLNYSDLDLPVEEVQKPVSRRATTQKAKYSFSDDEDGDDDNDASPRVSPTFNLDDVSDDNNKEDKDGFSSSPVKRPVKRAAPKLVSDSESDDAAMDVGEPKAKGPVVLSSGDESESGLSPPKQAKVSPPAKKPAAKPKASKQKTLLELINKPSKSKKSSNDDDSQDAATKKPAKAKAAPKPRKPAAKKSKTTSDDDSSDFKPKKPAAKKTSTKKAAAKPKKRKIDFSDSEDDDAFDVDETDTVEVPAPKLTGRAGGRVRPAVKYNFGDDSDDDDDF</sequence>
<dbReference type="InterPro" id="IPR006171">
    <property type="entry name" value="TOPRIM_dom"/>
</dbReference>
<dbReference type="GO" id="GO:0003677">
    <property type="term" value="F:DNA binding"/>
    <property type="evidence" value="ECO:0007669"/>
    <property type="project" value="UniProtKB-UniRule"/>
</dbReference>
<dbReference type="SMART" id="SM00433">
    <property type="entry name" value="TOP2c"/>
    <property type="match status" value="1"/>
</dbReference>
<dbReference type="InterPro" id="IPR013760">
    <property type="entry name" value="Topo_IIA-like_dom_sf"/>
</dbReference>
<evidence type="ECO:0000256" key="4">
    <source>
        <dbReference type="ARBA" id="ARBA00001946"/>
    </source>
</evidence>
<evidence type="ECO:0000256" key="7">
    <source>
        <dbReference type="ARBA" id="ARBA00022723"/>
    </source>
</evidence>
<dbReference type="Pfam" id="PF01751">
    <property type="entry name" value="Toprim"/>
    <property type="match status" value="1"/>
</dbReference>
<dbReference type="FunFam" id="3.30.230.10:FF:000008">
    <property type="entry name" value="DNA topoisomerase 2"/>
    <property type="match status" value="1"/>
</dbReference>
<evidence type="ECO:0000256" key="10">
    <source>
        <dbReference type="ARBA" id="ARBA00022842"/>
    </source>
</evidence>
<dbReference type="InterPro" id="IPR020568">
    <property type="entry name" value="Ribosomal_Su5_D2-typ_SF"/>
</dbReference>
<dbReference type="FunFam" id="3.90.199.10:FF:000002">
    <property type="entry name" value="DNA topoisomerase 2"/>
    <property type="match status" value="1"/>
</dbReference>
<dbReference type="InterPro" id="IPR003594">
    <property type="entry name" value="HATPase_dom"/>
</dbReference>
<dbReference type="GO" id="GO:0006265">
    <property type="term" value="P:DNA topological change"/>
    <property type="evidence" value="ECO:0007669"/>
    <property type="project" value="UniProtKB-UniRule"/>
</dbReference>
<dbReference type="CDD" id="cd03365">
    <property type="entry name" value="TOPRIM_TopoIIA"/>
    <property type="match status" value="1"/>
</dbReference>
<evidence type="ECO:0000256" key="5">
    <source>
        <dbReference type="ARBA" id="ARBA00004123"/>
    </source>
</evidence>
<dbReference type="Gene3D" id="3.30.1490.30">
    <property type="match status" value="1"/>
</dbReference>
<dbReference type="FunFam" id="3.30.1490.30:FF:000001">
    <property type="entry name" value="DNA topoisomerase 2"/>
    <property type="match status" value="1"/>
</dbReference>
<comment type="cofactor">
    <cofactor evidence="4">
        <name>Mg(2+)</name>
        <dbReference type="ChEBI" id="CHEBI:18420"/>
    </cofactor>
</comment>
<keyword evidence="12 15" id="KW-0238">DNA-binding</keyword>
<dbReference type="SUPFAM" id="SSF56719">
    <property type="entry name" value="Type II DNA topoisomerase"/>
    <property type="match status" value="1"/>
</dbReference>
<dbReference type="PRINTS" id="PR00418">
    <property type="entry name" value="TPI2FAMILY"/>
</dbReference>
<dbReference type="InterPro" id="IPR050634">
    <property type="entry name" value="DNA_Topoisomerase_II"/>
</dbReference>
<evidence type="ECO:0000256" key="15">
    <source>
        <dbReference type="PROSITE-ProRule" id="PRU01384"/>
    </source>
</evidence>
<evidence type="ECO:0000256" key="12">
    <source>
        <dbReference type="ARBA" id="ARBA00023125"/>
    </source>
</evidence>
<dbReference type="GO" id="GO:0046872">
    <property type="term" value="F:metal ion binding"/>
    <property type="evidence" value="ECO:0007669"/>
    <property type="project" value="UniProtKB-KW"/>
</dbReference>
<evidence type="ECO:0000256" key="1">
    <source>
        <dbReference type="ARBA" id="ARBA00000185"/>
    </source>
</evidence>
<evidence type="ECO:0000256" key="3">
    <source>
        <dbReference type="ARBA" id="ARBA00001936"/>
    </source>
</evidence>
<evidence type="ECO:0000259" key="20">
    <source>
        <dbReference type="PROSITE" id="PS52040"/>
    </source>
</evidence>
<comment type="similarity">
    <text evidence="6 16">Belongs to the type II topoisomerase family.</text>
</comment>
<feature type="compositionally biased region" description="Acidic residues" evidence="18">
    <location>
        <begin position="1401"/>
        <end position="1411"/>
    </location>
</feature>
<keyword evidence="10" id="KW-0460">Magnesium</keyword>
<keyword evidence="14" id="KW-0539">Nucleus</keyword>
<accession>A0A8B7Z0C0</accession>
<dbReference type="PROSITE" id="PS50880">
    <property type="entry name" value="TOPRIM"/>
    <property type="match status" value="1"/>
</dbReference>
<feature type="region of interest" description="Disordered" evidence="18">
    <location>
        <begin position="1237"/>
        <end position="1645"/>
    </location>
</feature>
<dbReference type="Gene3D" id="3.30.1360.40">
    <property type="match status" value="1"/>
</dbReference>
<dbReference type="SMART" id="SM00434">
    <property type="entry name" value="TOP4c"/>
    <property type="match status" value="1"/>
</dbReference>
<dbReference type="GO" id="GO:0000819">
    <property type="term" value="P:sister chromatid segregation"/>
    <property type="evidence" value="ECO:0007669"/>
    <property type="project" value="TreeGrafter"/>
</dbReference>
<dbReference type="SUPFAM" id="SSF55874">
    <property type="entry name" value="ATPase domain of HSP90 chaperone/DNA topoisomerase II/histidine kinase"/>
    <property type="match status" value="1"/>
</dbReference>
<keyword evidence="17" id="KW-0175">Coiled coil</keyword>
<protein>
    <recommendedName>
        <fullName evidence="16">DNA topoisomerase 2</fullName>
        <ecNumber evidence="16">5.6.2.2</ecNumber>
    </recommendedName>
</protein>
<comment type="subcellular location">
    <subcellularLocation>
        <location evidence="5">Nucleus</location>
    </subcellularLocation>
</comment>
<comment type="catalytic activity">
    <reaction evidence="1 15 16">
        <text>ATP-dependent breakage, passage and rejoining of double-stranded DNA.</text>
        <dbReference type="EC" id="5.6.2.2"/>
    </reaction>
</comment>
<dbReference type="InterPro" id="IPR013757">
    <property type="entry name" value="Topo_IIA_A_a_sf"/>
</dbReference>
<dbReference type="GO" id="GO:0003918">
    <property type="term" value="F:DNA topoisomerase type II (double strand cut, ATP-hydrolyzing) activity"/>
    <property type="evidence" value="ECO:0007669"/>
    <property type="project" value="UniProtKB-UniRule"/>
</dbReference>
<dbReference type="InterPro" id="IPR014721">
    <property type="entry name" value="Ribsml_uS5_D2-typ_fold_subgr"/>
</dbReference>
<dbReference type="Gene3D" id="3.30.565.10">
    <property type="entry name" value="Histidine kinase-like ATPase, C-terminal domain"/>
    <property type="match status" value="1"/>
</dbReference>
<dbReference type="FunFam" id="3.30.1360.40:FF:000003">
    <property type="entry name" value="DNA topoisomerase 2"/>
    <property type="match status" value="1"/>
</dbReference>
<keyword evidence="7" id="KW-0479">Metal-binding</keyword>
<keyword evidence="13 15" id="KW-0413">Isomerase</keyword>
<dbReference type="InterPro" id="IPR031660">
    <property type="entry name" value="TOPRIM_C"/>
</dbReference>
<dbReference type="Gene3D" id="1.10.268.10">
    <property type="entry name" value="Topoisomerase, domain 3"/>
    <property type="match status" value="1"/>
</dbReference>
<keyword evidence="9 16" id="KW-0067">ATP-binding</keyword>
<dbReference type="PROSITE" id="PS52040">
    <property type="entry name" value="TOPO_IIA"/>
    <property type="match status" value="1"/>
</dbReference>
<feature type="region of interest" description="Disordered" evidence="18">
    <location>
        <begin position="1135"/>
        <end position="1159"/>
    </location>
</feature>
<keyword evidence="21" id="KW-1185">Reference proteome</keyword>
<evidence type="ECO:0000256" key="2">
    <source>
        <dbReference type="ARBA" id="ARBA00001913"/>
    </source>
</evidence>
<dbReference type="OrthoDB" id="276498at2759"/>
<feature type="compositionally biased region" description="Low complexity" evidence="18">
    <location>
        <begin position="1475"/>
        <end position="1498"/>
    </location>
</feature>
<feature type="compositionally biased region" description="Basic residues" evidence="18">
    <location>
        <begin position="1572"/>
        <end position="1592"/>
    </location>
</feature>
<dbReference type="Gene3D" id="3.90.199.10">
    <property type="entry name" value="Topoisomerase II, domain 5"/>
    <property type="match status" value="1"/>
</dbReference>
<evidence type="ECO:0000256" key="18">
    <source>
        <dbReference type="SAM" id="MobiDB-lite"/>
    </source>
</evidence>